<evidence type="ECO:0000256" key="10">
    <source>
        <dbReference type="ARBA" id="ARBA00022825"/>
    </source>
</evidence>
<keyword evidence="20" id="KW-1185">Reference proteome</keyword>
<dbReference type="GO" id="GO:0005576">
    <property type="term" value="C:extracellular region"/>
    <property type="evidence" value="ECO:0007669"/>
    <property type="project" value="UniProtKB-SubCell"/>
</dbReference>
<dbReference type="GO" id="GO:0008240">
    <property type="term" value="F:tripeptidyl-peptidase activity"/>
    <property type="evidence" value="ECO:0007669"/>
    <property type="project" value="UniProtKB-EC"/>
</dbReference>
<dbReference type="SUPFAM" id="SSF54897">
    <property type="entry name" value="Protease propeptides/inhibitors"/>
    <property type="match status" value="1"/>
</dbReference>
<dbReference type="EMBL" id="MU004230">
    <property type="protein sequence ID" value="KAF2674224.1"/>
    <property type="molecule type" value="Genomic_DNA"/>
</dbReference>
<dbReference type="CDD" id="cd11377">
    <property type="entry name" value="Pro-peptidase_S53"/>
    <property type="match status" value="1"/>
</dbReference>
<dbReference type="PANTHER" id="PTHR14218:SF19">
    <property type="entry name" value="SERINE PROTEASE AORO, PUTATIVE (AFU_ORTHOLOGUE AFUA_6G10250)-RELATED"/>
    <property type="match status" value="1"/>
</dbReference>
<evidence type="ECO:0000256" key="14">
    <source>
        <dbReference type="ARBA" id="ARBA00023180"/>
    </source>
</evidence>
<protein>
    <recommendedName>
        <fullName evidence="4">tripeptidyl-peptidase II</fullName>
        <ecNumber evidence="4">3.4.14.10</ecNumber>
    </recommendedName>
</protein>
<feature type="active site" description="Charge relay system" evidence="15">
    <location>
        <position position="346"/>
    </location>
</feature>
<keyword evidence="13" id="KW-0865">Zymogen</keyword>
<comment type="subcellular location">
    <subcellularLocation>
        <location evidence="3">Secreted</location>
        <location evidence="3">Extracellular space</location>
    </subcellularLocation>
</comment>
<comment type="function">
    <text evidence="2">Secreted tripeptidyl-peptidase which degrades proteins at acidic pHs and is involved in virulence.</text>
</comment>
<sequence>MHPFSILATCSLLVANVLAHHVLHEKRGLSPADWEMKKNVDLSSVIPLKIALKQKDLHLGEKFLYDVSHPRSRNYGKHWTAKEVAEKFAPSQASVKAVKDWLHGSGINPMRIKQAQSLGWLHVNTTVREAQTLLKTEYFVYEHTVTGIPHIACNEYHVPIEVSAHVDFITPTVHFDTPMNIKHRRSVRPPPAPPAKKRDRQIRRRNVRTLADAQAVVDTDGEVPMQRAGVTKELGTSLGSLPKQGAILADNADVGGRLDRCDQAITPACLRALYGYNESMAGGNAKNSYGIVEYSPQSYNQQDLDKYFSNFSRPAMGSQPVLRPIDGGVVLPANRSFNINGESNLDLEYAMAIVAPMKVNLYQVGDDVQGASFNNFLDALDSSYCKFEGGDDPTQDAVYPTPLEGYIGPAQCGGFAASKVISTSYGYNEADLTPAYADRQCAEYLKLALQGVTILYSSGDFGVAGNMGRCIDPKTGNFTRTNATDGVFNPSFPSGCPWVTSVGATEVPPATNVVQALASNTQPEVACETVIRSGGGFSNMFEMPEYQKVAVKGWFSDHPPVYGASLFNNTQKTRGFPDIAVNGANYVITVGGNFSLIYGTSASAPALGGILTLINEQRLNAGKNTIGFINPVLYENPQMMKDVVKGQNRGCGTTGFDATTGWDPLTGLGTPIFPKMLEVFMGLP</sequence>
<comment type="cofactor">
    <cofactor evidence="15">
        <name>Ca(2+)</name>
        <dbReference type="ChEBI" id="CHEBI:29108"/>
    </cofactor>
    <text evidence="15">Binds 1 Ca(2+) ion per subunit.</text>
</comment>
<evidence type="ECO:0000259" key="18">
    <source>
        <dbReference type="PROSITE" id="PS51695"/>
    </source>
</evidence>
<dbReference type="SMART" id="SM00944">
    <property type="entry name" value="Pro-kuma_activ"/>
    <property type="match status" value="1"/>
</dbReference>
<comment type="catalytic activity">
    <reaction evidence="1">
        <text>Release of an N-terminal tripeptide from a polypeptide.</text>
        <dbReference type="EC" id="3.4.14.10"/>
    </reaction>
</comment>
<dbReference type="PANTHER" id="PTHR14218">
    <property type="entry name" value="PROTEASE S8 TRIPEPTIDYL PEPTIDASE I CLN2"/>
    <property type="match status" value="1"/>
</dbReference>
<dbReference type="InterPro" id="IPR036852">
    <property type="entry name" value="Peptidase_S8/S53_dom_sf"/>
</dbReference>
<gene>
    <name evidence="19" type="ORF">BT63DRAFT_408431</name>
</gene>
<accession>A0A6A6UTG4</accession>
<evidence type="ECO:0000256" key="5">
    <source>
        <dbReference type="ARBA" id="ARBA00022525"/>
    </source>
</evidence>
<keyword evidence="14" id="KW-0325">Glycoprotein</keyword>
<dbReference type="CDD" id="cd04056">
    <property type="entry name" value="Peptidases_S53"/>
    <property type="match status" value="1"/>
</dbReference>
<dbReference type="OrthoDB" id="409122at2759"/>
<dbReference type="GO" id="GO:0006508">
    <property type="term" value="P:proteolysis"/>
    <property type="evidence" value="ECO:0007669"/>
    <property type="project" value="UniProtKB-KW"/>
</dbReference>
<evidence type="ECO:0000256" key="11">
    <source>
        <dbReference type="ARBA" id="ARBA00022837"/>
    </source>
</evidence>
<evidence type="ECO:0000256" key="17">
    <source>
        <dbReference type="SAM" id="SignalP"/>
    </source>
</evidence>
<feature type="binding site" evidence="15">
    <location>
        <position position="642"/>
    </location>
    <ligand>
        <name>Ca(2+)</name>
        <dbReference type="ChEBI" id="CHEBI:29108"/>
    </ligand>
</feature>
<evidence type="ECO:0000256" key="9">
    <source>
        <dbReference type="ARBA" id="ARBA00022801"/>
    </source>
</evidence>
<evidence type="ECO:0000256" key="6">
    <source>
        <dbReference type="ARBA" id="ARBA00022670"/>
    </source>
</evidence>
<keyword evidence="11 15" id="KW-0106">Calcium</keyword>
<proteinExistence type="predicted"/>
<evidence type="ECO:0000256" key="8">
    <source>
        <dbReference type="ARBA" id="ARBA00022729"/>
    </source>
</evidence>
<evidence type="ECO:0000256" key="4">
    <source>
        <dbReference type="ARBA" id="ARBA00012462"/>
    </source>
</evidence>
<feature type="active site" description="Charge relay system" evidence="15">
    <location>
        <position position="601"/>
    </location>
</feature>
<keyword evidence="7 15" id="KW-0479">Metal-binding</keyword>
<keyword evidence="8 17" id="KW-0732">Signal</keyword>
<feature type="binding site" evidence="15">
    <location>
        <position position="661"/>
    </location>
    <ligand>
        <name>Ca(2+)</name>
        <dbReference type="ChEBI" id="CHEBI:29108"/>
    </ligand>
</feature>
<evidence type="ECO:0000313" key="20">
    <source>
        <dbReference type="Proteomes" id="UP000799302"/>
    </source>
</evidence>
<feature type="domain" description="Peptidase S53" evidence="18">
    <location>
        <begin position="264"/>
        <end position="683"/>
    </location>
</feature>
<feature type="chain" id="PRO_5025585107" description="tripeptidyl-peptidase II" evidence="17">
    <location>
        <begin position="20"/>
        <end position="684"/>
    </location>
</feature>
<dbReference type="GO" id="GO:0046872">
    <property type="term" value="F:metal ion binding"/>
    <property type="evidence" value="ECO:0007669"/>
    <property type="project" value="UniProtKB-UniRule"/>
</dbReference>
<name>A0A6A6UTG4_9PEZI</name>
<evidence type="ECO:0000256" key="1">
    <source>
        <dbReference type="ARBA" id="ARBA00001910"/>
    </source>
</evidence>
<dbReference type="AlphaFoldDB" id="A0A6A6UTG4"/>
<dbReference type="Pfam" id="PF09286">
    <property type="entry name" value="Pro-kuma_activ"/>
    <property type="match status" value="1"/>
</dbReference>
<dbReference type="EC" id="3.4.14.10" evidence="4"/>
<feature type="binding site" evidence="15">
    <location>
        <position position="643"/>
    </location>
    <ligand>
        <name>Ca(2+)</name>
        <dbReference type="ChEBI" id="CHEBI:29108"/>
    </ligand>
</feature>
<evidence type="ECO:0000256" key="3">
    <source>
        <dbReference type="ARBA" id="ARBA00004239"/>
    </source>
</evidence>
<dbReference type="SUPFAM" id="SSF52743">
    <property type="entry name" value="Subtilisin-like"/>
    <property type="match status" value="1"/>
</dbReference>
<dbReference type="InterPro" id="IPR015366">
    <property type="entry name" value="S53_propep"/>
</dbReference>
<evidence type="ECO:0000256" key="16">
    <source>
        <dbReference type="SAM" id="MobiDB-lite"/>
    </source>
</evidence>
<evidence type="ECO:0000256" key="15">
    <source>
        <dbReference type="PROSITE-ProRule" id="PRU01032"/>
    </source>
</evidence>
<evidence type="ECO:0000256" key="13">
    <source>
        <dbReference type="ARBA" id="ARBA00023145"/>
    </source>
</evidence>
<keyword evidence="10 15" id="KW-0720">Serine protease</keyword>
<dbReference type="PROSITE" id="PS51695">
    <property type="entry name" value="SEDOLISIN"/>
    <property type="match status" value="1"/>
</dbReference>
<keyword evidence="5" id="KW-0964">Secreted</keyword>
<dbReference type="Proteomes" id="UP000799302">
    <property type="component" value="Unassembled WGS sequence"/>
</dbReference>
<keyword evidence="9 15" id="KW-0378">Hydrolase</keyword>
<evidence type="ECO:0000256" key="12">
    <source>
        <dbReference type="ARBA" id="ARBA00023026"/>
    </source>
</evidence>
<dbReference type="FunFam" id="3.40.50.200:FF:000015">
    <property type="entry name" value="Tripeptidyl peptidase A"/>
    <property type="match status" value="1"/>
</dbReference>
<keyword evidence="6 15" id="KW-0645">Protease</keyword>
<reference evidence="19" key="1">
    <citation type="journal article" date="2020" name="Stud. Mycol.">
        <title>101 Dothideomycetes genomes: a test case for predicting lifestyles and emergence of pathogens.</title>
        <authorList>
            <person name="Haridas S."/>
            <person name="Albert R."/>
            <person name="Binder M."/>
            <person name="Bloem J."/>
            <person name="Labutti K."/>
            <person name="Salamov A."/>
            <person name="Andreopoulos B."/>
            <person name="Baker S."/>
            <person name="Barry K."/>
            <person name="Bills G."/>
            <person name="Bluhm B."/>
            <person name="Cannon C."/>
            <person name="Castanera R."/>
            <person name="Culley D."/>
            <person name="Daum C."/>
            <person name="Ezra D."/>
            <person name="Gonzalez J."/>
            <person name="Henrissat B."/>
            <person name="Kuo A."/>
            <person name="Liang C."/>
            <person name="Lipzen A."/>
            <person name="Lutzoni F."/>
            <person name="Magnuson J."/>
            <person name="Mondo S."/>
            <person name="Nolan M."/>
            <person name="Ohm R."/>
            <person name="Pangilinan J."/>
            <person name="Park H.-J."/>
            <person name="Ramirez L."/>
            <person name="Alfaro M."/>
            <person name="Sun H."/>
            <person name="Tritt A."/>
            <person name="Yoshinaga Y."/>
            <person name="Zwiers L.-H."/>
            <person name="Turgeon B."/>
            <person name="Goodwin S."/>
            <person name="Spatafora J."/>
            <person name="Crous P."/>
            <person name="Grigoriev I."/>
        </authorList>
    </citation>
    <scope>NUCLEOTIDE SEQUENCE</scope>
    <source>
        <strain evidence="19">CBS 115976</strain>
    </source>
</reference>
<feature type="active site" description="Charge relay system" evidence="15">
    <location>
        <position position="342"/>
    </location>
</feature>
<dbReference type="InterPro" id="IPR030400">
    <property type="entry name" value="Sedolisin_dom"/>
</dbReference>
<dbReference type="InterPro" id="IPR050819">
    <property type="entry name" value="Tripeptidyl-peptidase_I"/>
</dbReference>
<feature type="binding site" evidence="15">
    <location>
        <position position="663"/>
    </location>
    <ligand>
        <name>Ca(2+)</name>
        <dbReference type="ChEBI" id="CHEBI:29108"/>
    </ligand>
</feature>
<dbReference type="Gene3D" id="3.40.50.200">
    <property type="entry name" value="Peptidase S8/S53 domain"/>
    <property type="match status" value="1"/>
</dbReference>
<evidence type="ECO:0000313" key="19">
    <source>
        <dbReference type="EMBL" id="KAF2674224.1"/>
    </source>
</evidence>
<organism evidence="19 20">
    <name type="scientific">Microthyrium microscopicum</name>
    <dbReference type="NCBI Taxonomy" id="703497"/>
    <lineage>
        <taxon>Eukaryota</taxon>
        <taxon>Fungi</taxon>
        <taxon>Dikarya</taxon>
        <taxon>Ascomycota</taxon>
        <taxon>Pezizomycotina</taxon>
        <taxon>Dothideomycetes</taxon>
        <taxon>Dothideomycetes incertae sedis</taxon>
        <taxon>Microthyriales</taxon>
        <taxon>Microthyriaceae</taxon>
        <taxon>Microthyrium</taxon>
    </lineage>
</organism>
<feature type="region of interest" description="Disordered" evidence="16">
    <location>
        <begin position="182"/>
        <end position="201"/>
    </location>
</feature>
<dbReference type="GO" id="GO:0004252">
    <property type="term" value="F:serine-type endopeptidase activity"/>
    <property type="evidence" value="ECO:0007669"/>
    <property type="project" value="UniProtKB-UniRule"/>
</dbReference>
<keyword evidence="12" id="KW-0843">Virulence</keyword>
<evidence type="ECO:0000256" key="2">
    <source>
        <dbReference type="ARBA" id="ARBA00002451"/>
    </source>
</evidence>
<evidence type="ECO:0000256" key="7">
    <source>
        <dbReference type="ARBA" id="ARBA00022723"/>
    </source>
</evidence>
<feature type="signal peptide" evidence="17">
    <location>
        <begin position="1"/>
        <end position="19"/>
    </location>
</feature>